<proteinExistence type="predicted"/>
<reference evidence="4" key="1">
    <citation type="submission" date="2019-05" db="EMBL/GenBank/DDBJ databases">
        <title>Complete genome sequencing of Dialister sp. strain 5BBH33.</title>
        <authorList>
            <person name="Sakamoto M."/>
            <person name="Murakami T."/>
            <person name="Mori H."/>
        </authorList>
    </citation>
    <scope>NUCLEOTIDE SEQUENCE [LARGE SCALE GENOMIC DNA]</scope>
    <source>
        <strain evidence="4">5BBH33</strain>
    </source>
</reference>
<evidence type="ECO:0000313" key="3">
    <source>
        <dbReference type="EMBL" id="BBK25590.1"/>
    </source>
</evidence>
<name>A0A8D4UV70_9FIRM</name>
<dbReference type="AlphaFoldDB" id="A0A8D4UV70"/>
<protein>
    <recommendedName>
        <fullName evidence="2">SLH domain-containing protein</fullName>
    </recommendedName>
</protein>
<dbReference type="EMBL" id="AP019697">
    <property type="protein sequence ID" value="BBK25590.1"/>
    <property type="molecule type" value="Genomic_DNA"/>
</dbReference>
<dbReference type="Proteomes" id="UP000320585">
    <property type="component" value="Chromosome"/>
</dbReference>
<sequence>MKKVLAIAAVAALTAGVSAYAANPFSDVTPNDWAYQAVEDLSEQGVVEGYPDGTFKGERNITRYEMAQIIARMLAKEDQLNAEQRATLDKLAGEYADELANLGVRVSNLEKKVGNIYWSGDARMRYQNNATGDDSWNGRMRINVKGQVNDSTYVQGRLNATMDFKESEDDSDVQKESEDDSDVQFDQLFANHDFGSVATVRLGRQPVAFGDQGGWLYGDTFGADAAQVTFHAGQKVDLTAGYGRFNTSDYDEGVEDQDAFYARGAADLNVAKLGVDYIKFTGDKEADTVAGYELMGANLTIPVQDFRVFGEYWKNTTYENGNDTAWNAGIGYGKLNLKKPGSFAIDVAYNDVDEGVYFGGTGLQTDALKYLTKHDATNVTFWNAMADVTLQKNVFLHGEYAFDVSADNADMNDKDAWTVSLNYKF</sequence>
<feature type="domain" description="SLH" evidence="2">
    <location>
        <begin position="21"/>
        <end position="84"/>
    </location>
</feature>
<feature type="chain" id="PRO_5034642789" description="SLH domain-containing protein" evidence="1">
    <location>
        <begin position="22"/>
        <end position="425"/>
    </location>
</feature>
<evidence type="ECO:0000256" key="1">
    <source>
        <dbReference type="SAM" id="SignalP"/>
    </source>
</evidence>
<dbReference type="InterPro" id="IPR001119">
    <property type="entry name" value="SLH_dom"/>
</dbReference>
<dbReference type="RefSeq" id="WP_143332678.1">
    <property type="nucleotide sequence ID" value="NZ_AP019697.1"/>
</dbReference>
<evidence type="ECO:0000259" key="2">
    <source>
        <dbReference type="PROSITE" id="PS51272"/>
    </source>
</evidence>
<dbReference type="PANTHER" id="PTHR43308">
    <property type="entry name" value="OUTER MEMBRANE PROTEIN ALPHA-RELATED"/>
    <property type="match status" value="1"/>
</dbReference>
<dbReference type="OrthoDB" id="5845122at2"/>
<keyword evidence="4" id="KW-1185">Reference proteome</keyword>
<dbReference type="Pfam" id="PF00395">
    <property type="entry name" value="SLH"/>
    <property type="match status" value="1"/>
</dbReference>
<dbReference type="SUPFAM" id="SSF56935">
    <property type="entry name" value="Porins"/>
    <property type="match status" value="1"/>
</dbReference>
<dbReference type="PANTHER" id="PTHR43308:SF1">
    <property type="entry name" value="OUTER MEMBRANE PROTEIN ALPHA"/>
    <property type="match status" value="1"/>
</dbReference>
<dbReference type="KEGG" id="dho:Dia5BBH33_15250"/>
<keyword evidence="1" id="KW-0732">Signal</keyword>
<dbReference type="GeneID" id="92716750"/>
<accession>A0A8D4UV70</accession>
<evidence type="ECO:0000313" key="4">
    <source>
        <dbReference type="Proteomes" id="UP000320585"/>
    </source>
</evidence>
<organism evidence="3 4">
    <name type="scientific">Dialister hominis</name>
    <dbReference type="NCBI Taxonomy" id="2582419"/>
    <lineage>
        <taxon>Bacteria</taxon>
        <taxon>Bacillati</taxon>
        <taxon>Bacillota</taxon>
        <taxon>Negativicutes</taxon>
        <taxon>Veillonellales</taxon>
        <taxon>Veillonellaceae</taxon>
        <taxon>Dialister</taxon>
    </lineage>
</organism>
<gene>
    <name evidence="3" type="ORF">Dia5BBH33_15250</name>
</gene>
<feature type="signal peptide" evidence="1">
    <location>
        <begin position="1"/>
        <end position="21"/>
    </location>
</feature>
<dbReference type="PROSITE" id="PS51272">
    <property type="entry name" value="SLH"/>
    <property type="match status" value="1"/>
</dbReference>
<dbReference type="InterPro" id="IPR051465">
    <property type="entry name" value="Cell_Envelope_Struct_Comp"/>
</dbReference>